<keyword evidence="5" id="KW-0378">Hydrolase</keyword>
<evidence type="ECO:0000256" key="6">
    <source>
        <dbReference type="ARBA" id="ARBA00022989"/>
    </source>
</evidence>
<dbReference type="Proteomes" id="UP000632273">
    <property type="component" value="Unassembled WGS sequence"/>
</dbReference>
<dbReference type="EMBL" id="BMHT01000001">
    <property type="protein sequence ID" value="GGE97212.1"/>
    <property type="molecule type" value="Genomic_DNA"/>
</dbReference>
<keyword evidence="4 8" id="KW-0812">Transmembrane</keyword>
<evidence type="ECO:0000256" key="1">
    <source>
        <dbReference type="ARBA" id="ARBA00004651"/>
    </source>
</evidence>
<dbReference type="NCBIfam" id="TIGR04178">
    <property type="entry name" value="exo_archaeo"/>
    <property type="match status" value="1"/>
</dbReference>
<feature type="transmembrane region" description="Helical" evidence="8">
    <location>
        <begin position="91"/>
        <end position="108"/>
    </location>
</feature>
<feature type="transmembrane region" description="Helical" evidence="8">
    <location>
        <begin position="12"/>
        <end position="31"/>
    </location>
</feature>
<keyword evidence="2" id="KW-1003">Cell membrane</keyword>
<dbReference type="InterPro" id="IPR019127">
    <property type="entry name" value="Exosortase"/>
</dbReference>
<keyword evidence="3" id="KW-0645">Protease</keyword>
<evidence type="ECO:0000256" key="5">
    <source>
        <dbReference type="ARBA" id="ARBA00022801"/>
    </source>
</evidence>
<evidence type="ECO:0000256" key="2">
    <source>
        <dbReference type="ARBA" id="ARBA00022475"/>
    </source>
</evidence>
<dbReference type="Pfam" id="PF09721">
    <property type="entry name" value="Exosortase_EpsH"/>
    <property type="match status" value="1"/>
</dbReference>
<dbReference type="InterPro" id="IPR026392">
    <property type="entry name" value="Exo/Archaeosortase_dom"/>
</dbReference>
<evidence type="ECO:0000313" key="9">
    <source>
        <dbReference type="EMBL" id="GGE97212.1"/>
    </source>
</evidence>
<comment type="subcellular location">
    <subcellularLocation>
        <location evidence="1">Cell membrane</location>
        <topology evidence="1">Multi-pass membrane protein</topology>
    </subcellularLocation>
</comment>
<dbReference type="NCBIfam" id="NF046081">
    <property type="entry name" value="exosort_XrtX"/>
    <property type="match status" value="1"/>
</dbReference>
<evidence type="ECO:0000256" key="4">
    <source>
        <dbReference type="ARBA" id="ARBA00022692"/>
    </source>
</evidence>
<proteinExistence type="predicted"/>
<feature type="transmembrane region" description="Helical" evidence="8">
    <location>
        <begin position="148"/>
        <end position="168"/>
    </location>
</feature>
<evidence type="ECO:0000256" key="7">
    <source>
        <dbReference type="ARBA" id="ARBA00023136"/>
    </source>
</evidence>
<sequence>MLALRTFFGARPMLRFVLTAAALYLGWVVGYEQGLGPDNALDRTLSVHIATTAAALLRGLGFAAHVSALAPSTVSLAGHPAVFVGDPCNGLVLYALFMGFVLAFPGPIRHKLWFMPLGVLAVYSLNVFRVAVLALNHAYWYHTVEFNHHYTFTFVAYGCIFGLWMIWVRRLAGNAGATFSTALQHA</sequence>
<keyword evidence="7 8" id="KW-0472">Membrane</keyword>
<accession>A0ABQ1TJR1</accession>
<comment type="caution">
    <text evidence="9">The sequence shown here is derived from an EMBL/GenBank/DDBJ whole genome shotgun (WGS) entry which is preliminary data.</text>
</comment>
<keyword evidence="6 8" id="KW-1133">Transmembrane helix</keyword>
<evidence type="ECO:0000313" key="10">
    <source>
        <dbReference type="Proteomes" id="UP000632273"/>
    </source>
</evidence>
<reference evidence="10" key="1">
    <citation type="journal article" date="2019" name="Int. J. Syst. Evol. Microbiol.">
        <title>The Global Catalogue of Microorganisms (GCM) 10K type strain sequencing project: providing services to taxonomists for standard genome sequencing and annotation.</title>
        <authorList>
            <consortium name="The Broad Institute Genomics Platform"/>
            <consortium name="The Broad Institute Genome Sequencing Center for Infectious Disease"/>
            <person name="Wu L."/>
            <person name="Ma J."/>
        </authorList>
    </citation>
    <scope>NUCLEOTIDE SEQUENCE [LARGE SCALE GENOMIC DNA]</scope>
    <source>
        <strain evidence="10">CGMCC 1.15197</strain>
    </source>
</reference>
<protein>
    <submittedName>
        <fullName evidence="9">Exosortase/archaeosortase family protein</fullName>
    </submittedName>
</protein>
<name>A0ABQ1TJR1_9BACT</name>
<gene>
    <name evidence="9" type="ORF">GCM10011383_04950</name>
</gene>
<feature type="transmembrane region" description="Helical" evidence="8">
    <location>
        <begin position="120"/>
        <end position="142"/>
    </location>
</feature>
<evidence type="ECO:0000256" key="8">
    <source>
        <dbReference type="SAM" id="Phobius"/>
    </source>
</evidence>
<keyword evidence="10" id="KW-1185">Reference proteome</keyword>
<evidence type="ECO:0000256" key="3">
    <source>
        <dbReference type="ARBA" id="ARBA00022670"/>
    </source>
</evidence>
<organism evidence="9 10">
    <name type="scientific">Hymenobacter cavernae</name>
    <dbReference type="NCBI Taxonomy" id="2044852"/>
    <lineage>
        <taxon>Bacteria</taxon>
        <taxon>Pseudomonadati</taxon>
        <taxon>Bacteroidota</taxon>
        <taxon>Cytophagia</taxon>
        <taxon>Cytophagales</taxon>
        <taxon>Hymenobacteraceae</taxon>
        <taxon>Hymenobacter</taxon>
    </lineage>
</organism>